<keyword evidence="2" id="KW-0378">Hydrolase</keyword>
<dbReference type="EMBL" id="JACNJH010000113">
    <property type="protein sequence ID" value="MBC8360936.1"/>
    <property type="molecule type" value="Genomic_DNA"/>
</dbReference>
<sequence>MALSGYGRKRLYKHTFVAEAVLGRRLKGGEVVHHINGNKGDNRNCNLIICEKSYHHWLHHRMAKLYQQEHFSYF</sequence>
<gene>
    <name evidence="2" type="ORF">H8E23_06030</name>
</gene>
<dbReference type="Gene3D" id="3.90.75.20">
    <property type="match status" value="1"/>
</dbReference>
<evidence type="ECO:0000259" key="1">
    <source>
        <dbReference type="Pfam" id="PF13392"/>
    </source>
</evidence>
<dbReference type="Proteomes" id="UP000603434">
    <property type="component" value="Unassembled WGS sequence"/>
</dbReference>
<proteinExistence type="predicted"/>
<organism evidence="2 3">
    <name type="scientific">Candidatus Desulfatibia profunda</name>
    <dbReference type="NCBI Taxonomy" id="2841695"/>
    <lineage>
        <taxon>Bacteria</taxon>
        <taxon>Pseudomonadati</taxon>
        <taxon>Thermodesulfobacteriota</taxon>
        <taxon>Desulfobacteria</taxon>
        <taxon>Desulfobacterales</taxon>
        <taxon>Desulfobacterales incertae sedis</taxon>
        <taxon>Candidatus Desulfatibia</taxon>
    </lineage>
</organism>
<comment type="caution">
    <text evidence="2">The sequence shown here is derived from an EMBL/GenBank/DDBJ whole genome shotgun (WGS) entry which is preliminary data.</text>
</comment>
<dbReference type="SUPFAM" id="SSF54060">
    <property type="entry name" value="His-Me finger endonucleases"/>
    <property type="match status" value="1"/>
</dbReference>
<reference evidence="2 3" key="1">
    <citation type="submission" date="2020-08" db="EMBL/GenBank/DDBJ databases">
        <title>Bridging the membrane lipid divide: bacteria of the FCB group superphylum have the potential to synthesize archaeal ether lipids.</title>
        <authorList>
            <person name="Villanueva L."/>
            <person name="Von Meijenfeldt F.A.B."/>
            <person name="Westbye A.B."/>
            <person name="Yadav S."/>
            <person name="Hopmans E.C."/>
            <person name="Dutilh B.E."/>
            <person name="Sinninghe Damste J.S."/>
        </authorList>
    </citation>
    <scope>NUCLEOTIDE SEQUENCE [LARGE SCALE GENOMIC DNA]</scope>
    <source>
        <strain evidence="2">NIOZ-UU30</strain>
    </source>
</reference>
<evidence type="ECO:0000313" key="2">
    <source>
        <dbReference type="EMBL" id="MBC8360936.1"/>
    </source>
</evidence>
<dbReference type="InterPro" id="IPR044925">
    <property type="entry name" value="His-Me_finger_sf"/>
</dbReference>
<protein>
    <submittedName>
        <fullName evidence="2">HNH endonuclease</fullName>
    </submittedName>
</protein>
<accession>A0A8J6TM20</accession>
<dbReference type="Pfam" id="PF13392">
    <property type="entry name" value="HNH_3"/>
    <property type="match status" value="1"/>
</dbReference>
<feature type="domain" description="HNH nuclease" evidence="1">
    <location>
        <begin position="12"/>
        <end position="56"/>
    </location>
</feature>
<keyword evidence="2" id="KW-0255">Endonuclease</keyword>
<dbReference type="AlphaFoldDB" id="A0A8J6TM20"/>
<dbReference type="GO" id="GO:0004519">
    <property type="term" value="F:endonuclease activity"/>
    <property type="evidence" value="ECO:0007669"/>
    <property type="project" value="UniProtKB-KW"/>
</dbReference>
<evidence type="ECO:0000313" key="3">
    <source>
        <dbReference type="Proteomes" id="UP000603434"/>
    </source>
</evidence>
<name>A0A8J6TM20_9BACT</name>
<keyword evidence="2" id="KW-0540">Nuclease</keyword>
<dbReference type="InterPro" id="IPR003615">
    <property type="entry name" value="HNH_nuc"/>
</dbReference>